<feature type="region of interest" description="Disordered" evidence="1">
    <location>
        <begin position="429"/>
        <end position="485"/>
    </location>
</feature>
<accession>A0A813UK83</accession>
<feature type="compositionally biased region" description="Low complexity" evidence="1">
    <location>
        <begin position="192"/>
        <end position="202"/>
    </location>
</feature>
<gene>
    <name evidence="2" type="ORF">GPM918_LOCUS4727</name>
    <name evidence="3" type="ORF">SRO942_LOCUS4728</name>
</gene>
<feature type="compositionally biased region" description="Low complexity" evidence="1">
    <location>
        <begin position="310"/>
        <end position="321"/>
    </location>
</feature>
<feature type="compositionally biased region" description="Polar residues" evidence="1">
    <location>
        <begin position="455"/>
        <end position="464"/>
    </location>
</feature>
<proteinExistence type="predicted"/>
<dbReference type="OrthoDB" id="9994380at2759"/>
<evidence type="ECO:0000256" key="1">
    <source>
        <dbReference type="SAM" id="MobiDB-lite"/>
    </source>
</evidence>
<dbReference type="Proteomes" id="UP000663829">
    <property type="component" value="Unassembled WGS sequence"/>
</dbReference>
<comment type="caution">
    <text evidence="2">The sequence shown here is derived from an EMBL/GenBank/DDBJ whole genome shotgun (WGS) entry which is preliminary data.</text>
</comment>
<name>A0A813UK83_9BILA</name>
<dbReference type="EMBL" id="CAJOBC010000649">
    <property type="protein sequence ID" value="CAF3611235.1"/>
    <property type="molecule type" value="Genomic_DNA"/>
</dbReference>
<dbReference type="PANTHER" id="PTHR41148:SF1">
    <property type="entry name" value="LP09875P"/>
    <property type="match status" value="1"/>
</dbReference>
<evidence type="ECO:0008006" key="5">
    <source>
        <dbReference type="Google" id="ProtNLM"/>
    </source>
</evidence>
<dbReference type="EMBL" id="CAJNOQ010000649">
    <property type="protein sequence ID" value="CAF0824569.1"/>
    <property type="molecule type" value="Genomic_DNA"/>
</dbReference>
<feature type="compositionally biased region" description="Polar residues" evidence="1">
    <location>
        <begin position="322"/>
        <end position="334"/>
    </location>
</feature>
<feature type="compositionally biased region" description="Polar residues" evidence="1">
    <location>
        <begin position="431"/>
        <end position="443"/>
    </location>
</feature>
<evidence type="ECO:0000313" key="2">
    <source>
        <dbReference type="EMBL" id="CAF0824569.1"/>
    </source>
</evidence>
<dbReference type="SUPFAM" id="SSF50729">
    <property type="entry name" value="PH domain-like"/>
    <property type="match status" value="1"/>
</dbReference>
<dbReference type="AlphaFoldDB" id="A0A813UK83"/>
<feature type="compositionally biased region" description="Polar residues" evidence="1">
    <location>
        <begin position="267"/>
        <end position="309"/>
    </location>
</feature>
<feature type="compositionally biased region" description="Polar residues" evidence="1">
    <location>
        <begin position="472"/>
        <end position="482"/>
    </location>
</feature>
<dbReference type="PANTHER" id="PTHR41148">
    <property type="entry name" value="LP09875P"/>
    <property type="match status" value="1"/>
</dbReference>
<feature type="region of interest" description="Disordered" evidence="1">
    <location>
        <begin position="267"/>
        <end position="335"/>
    </location>
</feature>
<feature type="compositionally biased region" description="Polar residues" evidence="1">
    <location>
        <begin position="203"/>
        <end position="215"/>
    </location>
</feature>
<reference evidence="2" key="1">
    <citation type="submission" date="2021-02" db="EMBL/GenBank/DDBJ databases">
        <authorList>
            <person name="Nowell W R."/>
        </authorList>
    </citation>
    <scope>NUCLEOTIDE SEQUENCE</scope>
</reference>
<sequence>MALYKLSKTHQKTLRCDYLGCTAAVALINEQLIREAIEFVRQAKFTHDIVKTIIYTTNDGVKIVYDNEQKYTTQVPSTMVAGSAIGKYPYNDTVGCIYISPLSGYHYPAFVHIYRCESNRIAHKLLLRLKQYISNNSHRNRVLTLEKRLLELNLLNTDRFMTTSSTDATILSQDLFDNKTKISTTNITPSDYNNTYNSSSNSHVVTDNSNNENNPIKSITEEFQKKINKQQPMLFPPKDYDTMRRIHGHVEKSNEWRSREPTIVGFSSINNDENRVQRQIQPQNSNKIMTSSNNDQKQPFQNEPKTNGRSSSSISSTNSTNDQQRSLTQRSDLTTDPVETVSLAFDFLKDETSSNLTDGDIENLENEFTNSNINKRPVFRFRPPNITSITKRLFSGRGQTSFNVVTEDENSVGSTGDLKSSSIEFSAYSRDMNNGRNGYSHPNEQYRRQPPLNVLKSTVVQDNSPRAKSETRLYQQQRSSGLLSPRYENRVMNSGQPSSMNPLWSGPTSQPNIMLLSAQSSNITYQNRNNIHELSLPSERRNTGIPAHPLYSSYPQNGFKTSIIDGYSNGRLSRGNVVDYNKNNQLNGRLTNGNGIYNKKQAPPPPPLLSHSAVQFDTNEFILKSSNRNILKNHVTPMTREYRPHLLVTDQIAYHLSPQNPLDVYY</sequence>
<keyword evidence="4" id="KW-1185">Reference proteome</keyword>
<protein>
    <recommendedName>
        <fullName evidence="5">PID domain-containing protein</fullName>
    </recommendedName>
</protein>
<feature type="region of interest" description="Disordered" evidence="1">
    <location>
        <begin position="183"/>
        <end position="215"/>
    </location>
</feature>
<evidence type="ECO:0000313" key="4">
    <source>
        <dbReference type="Proteomes" id="UP000663829"/>
    </source>
</evidence>
<evidence type="ECO:0000313" key="3">
    <source>
        <dbReference type="EMBL" id="CAF3611235.1"/>
    </source>
</evidence>
<organism evidence="2 4">
    <name type="scientific">Didymodactylos carnosus</name>
    <dbReference type="NCBI Taxonomy" id="1234261"/>
    <lineage>
        <taxon>Eukaryota</taxon>
        <taxon>Metazoa</taxon>
        <taxon>Spiralia</taxon>
        <taxon>Gnathifera</taxon>
        <taxon>Rotifera</taxon>
        <taxon>Eurotatoria</taxon>
        <taxon>Bdelloidea</taxon>
        <taxon>Philodinida</taxon>
        <taxon>Philodinidae</taxon>
        <taxon>Didymodactylos</taxon>
    </lineage>
</organism>
<dbReference type="Proteomes" id="UP000681722">
    <property type="component" value="Unassembled WGS sequence"/>
</dbReference>